<protein>
    <submittedName>
        <fullName evidence="1">DUF4249 domain-containing protein</fullName>
    </submittedName>
</protein>
<keyword evidence="2" id="KW-1185">Reference proteome</keyword>
<dbReference type="Pfam" id="PF14054">
    <property type="entry name" value="DUF4249"/>
    <property type="match status" value="1"/>
</dbReference>
<dbReference type="RefSeq" id="WP_350412208.1">
    <property type="nucleotide sequence ID" value="NZ_JBEOKT010000007.1"/>
</dbReference>
<accession>A0ABV1RUD6</accession>
<dbReference type="InterPro" id="IPR025345">
    <property type="entry name" value="DUF4249"/>
</dbReference>
<name>A0ABV1RUD6_9BACT</name>
<reference evidence="1 2" key="1">
    <citation type="submission" date="2024-06" db="EMBL/GenBank/DDBJ databases">
        <title>Pontibacter populi HYL7-15.</title>
        <authorList>
            <person name="Kim M.K."/>
        </authorList>
    </citation>
    <scope>NUCLEOTIDE SEQUENCE [LARGE SCALE GENOMIC DNA]</scope>
    <source>
        <strain evidence="1 2">HYL7-15</strain>
    </source>
</reference>
<comment type="caution">
    <text evidence="1">The sequence shown here is derived from an EMBL/GenBank/DDBJ whole genome shotgun (WGS) entry which is preliminary data.</text>
</comment>
<evidence type="ECO:0000313" key="1">
    <source>
        <dbReference type="EMBL" id="MER2997786.1"/>
    </source>
</evidence>
<gene>
    <name evidence="1" type="ORF">ABS362_09520</name>
</gene>
<evidence type="ECO:0000313" key="2">
    <source>
        <dbReference type="Proteomes" id="UP001476807"/>
    </source>
</evidence>
<dbReference type="EMBL" id="JBEOKT010000007">
    <property type="protein sequence ID" value="MER2997786.1"/>
    <property type="molecule type" value="Genomic_DNA"/>
</dbReference>
<organism evidence="1 2">
    <name type="scientific">Pontibacter populi</name>
    <dbReference type="NCBI Taxonomy" id="890055"/>
    <lineage>
        <taxon>Bacteria</taxon>
        <taxon>Pseudomonadati</taxon>
        <taxon>Bacteroidota</taxon>
        <taxon>Cytophagia</taxon>
        <taxon>Cytophagales</taxon>
        <taxon>Hymenobacteraceae</taxon>
        <taxon>Pontibacter</taxon>
    </lineage>
</organism>
<proteinExistence type="predicted"/>
<dbReference type="Proteomes" id="UP001476807">
    <property type="component" value="Unassembled WGS sequence"/>
</dbReference>
<dbReference type="PROSITE" id="PS51257">
    <property type="entry name" value="PROKAR_LIPOPROTEIN"/>
    <property type="match status" value="1"/>
</dbReference>
<sequence length="385" mass="44206">MKFLNWNKTIGWLMMLLVSSCVEPYSPEVLEGPNSYLVVNGFINTNGPTTVQLIRTQNLKDETPPPAEINAIVQIESEEGENYRLWGTGNGNYTSSNLELNPASKYRLYIRTAIGKEYASEYVTVKRTPAIDEITWEPIDDEVQVYVNTHDPNNDTRYYRWEFEETWHYRAAFGTGLKYVNGKIELRDRNDPDIYNCWTSDNSTTIELGTSIRLTQDVISNYKLTAIPYDSEKIAIKYSILVKQYALTREAYAYWETLKKNTENIGTLFDPLPSQLTGNIKSLSDPNEPVIGYVTASTMQQKRIFIGYEELPREWKTFIPRCSIDTMLLAISTPREYFEGGYVMPVYEVYPPEGGGMFPIGYSYATVDCVDCRTRGTNVKPDFWE</sequence>